<keyword evidence="3" id="KW-1185">Reference proteome</keyword>
<sequence>KLNTKFLILLLPQKINMKFLLELMACCGCSSRLPPLEDIGPLVPGPAQPTNRKNRRRRRGRGGPTSSVGSVPNNWRPSLSAISEDNALPPRKVKRKVITTSPPATKPRRRSCEETRRIPVSALAPAFSPTPFLF</sequence>
<proteinExistence type="predicted"/>
<dbReference type="EMBL" id="JBJKTR010000007">
    <property type="protein sequence ID" value="KAL3364571.1"/>
    <property type="molecule type" value="Genomic_DNA"/>
</dbReference>
<dbReference type="PANTHER" id="PTHR35318:SF9">
    <property type="match status" value="1"/>
</dbReference>
<comment type="caution">
    <text evidence="2">The sequence shown here is derived from an EMBL/GenBank/DDBJ whole genome shotgun (WGS) entry which is preliminary data.</text>
</comment>
<evidence type="ECO:0000313" key="2">
    <source>
        <dbReference type="EMBL" id="KAL3364571.1"/>
    </source>
</evidence>
<evidence type="ECO:0000313" key="3">
    <source>
        <dbReference type="Proteomes" id="UP001627284"/>
    </source>
</evidence>
<name>A0ABD2UAI6_9SOLN</name>
<accession>A0ABD2UAI6</accession>
<evidence type="ECO:0000256" key="1">
    <source>
        <dbReference type="SAM" id="MobiDB-lite"/>
    </source>
</evidence>
<feature type="compositionally biased region" description="Basic residues" evidence="1">
    <location>
        <begin position="52"/>
        <end position="61"/>
    </location>
</feature>
<dbReference type="Proteomes" id="UP001627284">
    <property type="component" value="Unassembled WGS sequence"/>
</dbReference>
<dbReference type="AlphaFoldDB" id="A0ABD2UAI6"/>
<feature type="region of interest" description="Disordered" evidence="1">
    <location>
        <begin position="36"/>
        <end position="116"/>
    </location>
</feature>
<dbReference type="PANTHER" id="PTHR35318">
    <property type="entry name" value="BNAA10G08410D PROTEIN"/>
    <property type="match status" value="1"/>
</dbReference>
<gene>
    <name evidence="2" type="ORF">AABB24_013380</name>
</gene>
<feature type="non-terminal residue" evidence="2">
    <location>
        <position position="1"/>
    </location>
</feature>
<organism evidence="2 3">
    <name type="scientific">Solanum stoloniferum</name>
    <dbReference type="NCBI Taxonomy" id="62892"/>
    <lineage>
        <taxon>Eukaryota</taxon>
        <taxon>Viridiplantae</taxon>
        <taxon>Streptophyta</taxon>
        <taxon>Embryophyta</taxon>
        <taxon>Tracheophyta</taxon>
        <taxon>Spermatophyta</taxon>
        <taxon>Magnoliopsida</taxon>
        <taxon>eudicotyledons</taxon>
        <taxon>Gunneridae</taxon>
        <taxon>Pentapetalae</taxon>
        <taxon>asterids</taxon>
        <taxon>lamiids</taxon>
        <taxon>Solanales</taxon>
        <taxon>Solanaceae</taxon>
        <taxon>Solanoideae</taxon>
        <taxon>Solaneae</taxon>
        <taxon>Solanum</taxon>
    </lineage>
</organism>
<protein>
    <submittedName>
        <fullName evidence="2">Uncharacterized protein</fullName>
    </submittedName>
</protein>
<reference evidence="2 3" key="1">
    <citation type="submission" date="2024-05" db="EMBL/GenBank/DDBJ databases">
        <title>De novo assembly of an allotetraploid wild potato.</title>
        <authorList>
            <person name="Hosaka A.J."/>
        </authorList>
    </citation>
    <scope>NUCLEOTIDE SEQUENCE [LARGE SCALE GENOMIC DNA]</scope>
    <source>
        <tissue evidence="2">Young leaves</tissue>
    </source>
</reference>
<feature type="compositionally biased region" description="Polar residues" evidence="1">
    <location>
        <begin position="64"/>
        <end position="83"/>
    </location>
</feature>